<keyword evidence="3" id="KW-0732">Signal</keyword>
<evidence type="ECO:0000256" key="2">
    <source>
        <dbReference type="SAM" id="Phobius"/>
    </source>
</evidence>
<sequence length="185" mass="20370">MLQAWRVMVLTHCLLPFLLALQAEDAQSAPVQGQVAEMARRSALPAAQQDSMLIPSWYLKEMEPETMQEETFQVGESDKVPDSDEEREAIQGTRTPSHPEDRPERSASGEHAETSAYQEFGKNCILGTAVVFSLLLLGIMVGFLVISLLMRRDTESKSNSSLSAEKKDIDIGSAAILFSGRLKDA</sequence>
<keyword evidence="2" id="KW-1133">Transmembrane helix</keyword>
<gene>
    <name evidence="4" type="ORF">WISP_11626</name>
</gene>
<keyword evidence="2" id="KW-0472">Membrane</keyword>
<feature type="transmembrane region" description="Helical" evidence="2">
    <location>
        <begin position="125"/>
        <end position="150"/>
    </location>
</feature>
<organism evidence="4 5">
    <name type="scientific">Willisornis vidua</name>
    <name type="common">Xingu scale-backed antbird</name>
    <dbReference type="NCBI Taxonomy" id="1566151"/>
    <lineage>
        <taxon>Eukaryota</taxon>
        <taxon>Metazoa</taxon>
        <taxon>Chordata</taxon>
        <taxon>Craniata</taxon>
        <taxon>Vertebrata</taxon>
        <taxon>Euteleostomi</taxon>
        <taxon>Archelosauria</taxon>
        <taxon>Archosauria</taxon>
        <taxon>Dinosauria</taxon>
        <taxon>Saurischia</taxon>
        <taxon>Theropoda</taxon>
        <taxon>Coelurosauria</taxon>
        <taxon>Aves</taxon>
        <taxon>Neognathae</taxon>
        <taxon>Neoaves</taxon>
        <taxon>Telluraves</taxon>
        <taxon>Australaves</taxon>
        <taxon>Passeriformes</taxon>
        <taxon>Thamnophilidae</taxon>
        <taxon>Willisornis</taxon>
    </lineage>
</organism>
<reference evidence="4" key="1">
    <citation type="submission" date="2019-10" db="EMBL/GenBank/DDBJ databases">
        <authorList>
            <person name="Soares A.E.R."/>
            <person name="Aleixo A."/>
            <person name="Schneider P."/>
            <person name="Miyaki C.Y."/>
            <person name="Schneider M.P."/>
            <person name="Mello C."/>
            <person name="Vasconcelos A.T.R."/>
        </authorList>
    </citation>
    <scope>NUCLEOTIDE SEQUENCE</scope>
    <source>
        <tissue evidence="4">Muscle</tissue>
    </source>
</reference>
<feature type="signal peptide" evidence="3">
    <location>
        <begin position="1"/>
        <end position="20"/>
    </location>
</feature>
<feature type="region of interest" description="Disordered" evidence="1">
    <location>
        <begin position="67"/>
        <end position="113"/>
    </location>
</feature>
<comment type="caution">
    <text evidence="4">The sequence shown here is derived from an EMBL/GenBank/DDBJ whole genome shotgun (WGS) entry which is preliminary data.</text>
</comment>
<accession>A0ABQ9DWV1</accession>
<name>A0ABQ9DWV1_9PASS</name>
<feature type="chain" id="PRO_5046340468" evidence="3">
    <location>
        <begin position="21"/>
        <end position="185"/>
    </location>
</feature>
<feature type="compositionally biased region" description="Basic and acidic residues" evidence="1">
    <location>
        <begin position="97"/>
        <end position="113"/>
    </location>
</feature>
<keyword evidence="5" id="KW-1185">Reference proteome</keyword>
<evidence type="ECO:0000256" key="1">
    <source>
        <dbReference type="SAM" id="MobiDB-lite"/>
    </source>
</evidence>
<keyword evidence="2" id="KW-0812">Transmembrane</keyword>
<evidence type="ECO:0000313" key="5">
    <source>
        <dbReference type="Proteomes" id="UP001145742"/>
    </source>
</evidence>
<dbReference type="EMBL" id="WHWB01032126">
    <property type="protein sequence ID" value="KAJ7426878.1"/>
    <property type="molecule type" value="Genomic_DNA"/>
</dbReference>
<protein>
    <submittedName>
        <fullName evidence="4">Uncharacterized protein</fullName>
    </submittedName>
</protein>
<dbReference type="Proteomes" id="UP001145742">
    <property type="component" value="Unassembled WGS sequence"/>
</dbReference>
<proteinExistence type="predicted"/>
<evidence type="ECO:0000313" key="4">
    <source>
        <dbReference type="EMBL" id="KAJ7426878.1"/>
    </source>
</evidence>
<evidence type="ECO:0000256" key="3">
    <source>
        <dbReference type="SAM" id="SignalP"/>
    </source>
</evidence>